<evidence type="ECO:0000259" key="1">
    <source>
        <dbReference type="Pfam" id="PF21834"/>
    </source>
</evidence>
<dbReference type="PATRIC" id="fig|1107882.3.peg.5384"/>
<accession>H0HZD1</accession>
<name>H0HZD1_9HYPH</name>
<organism evidence="2 3">
    <name type="scientific">Mesorhizobium alhagi CCNWXJ12-2</name>
    <dbReference type="NCBI Taxonomy" id="1107882"/>
    <lineage>
        <taxon>Bacteria</taxon>
        <taxon>Pseudomonadati</taxon>
        <taxon>Pseudomonadota</taxon>
        <taxon>Alphaproteobacteria</taxon>
        <taxon>Hyphomicrobiales</taxon>
        <taxon>Phyllobacteriaceae</taxon>
        <taxon>Allomesorhizobium</taxon>
    </lineage>
</organism>
<evidence type="ECO:0000313" key="3">
    <source>
        <dbReference type="Proteomes" id="UP000003250"/>
    </source>
</evidence>
<keyword evidence="3" id="KW-1185">Reference proteome</keyword>
<dbReference type="AlphaFoldDB" id="H0HZD1"/>
<dbReference type="EMBL" id="AHAM01000248">
    <property type="protein sequence ID" value="EHK53904.1"/>
    <property type="molecule type" value="Genomic_DNA"/>
</dbReference>
<dbReference type="RefSeq" id="WP_008839138.1">
    <property type="nucleotide sequence ID" value="NZ_AHAM01000248.1"/>
</dbReference>
<dbReference type="InterPro" id="IPR054189">
    <property type="entry name" value="DUF6894"/>
</dbReference>
<protein>
    <recommendedName>
        <fullName evidence="1">DUF6894 domain-containing protein</fullName>
    </recommendedName>
</protein>
<dbReference type="OrthoDB" id="8242967at2"/>
<proteinExistence type="predicted"/>
<gene>
    <name evidence="2" type="ORF">MAXJ12_27838</name>
</gene>
<evidence type="ECO:0000313" key="2">
    <source>
        <dbReference type="EMBL" id="EHK53904.1"/>
    </source>
</evidence>
<sequence length="80" mass="9152">MALYFFDVRDDNRLYPDDQGTEMDGLKAARTEAFAALADYVKEIVPTENRRRVAIEVRNEKSKPLLKAVMIFEVEVLGDS</sequence>
<reference evidence="2 3" key="1">
    <citation type="journal article" date="2012" name="J. Bacteriol.">
        <title>Draft Genome Sequence of Mesorhizobium alhagi CCNWXJ12-2T, a Novel Salt-Resistant Species Isolated from the Desert of Northwestern China.</title>
        <authorList>
            <person name="Zhou M."/>
            <person name="Chen W."/>
            <person name="Chen H."/>
            <person name="Wei G."/>
        </authorList>
    </citation>
    <scope>NUCLEOTIDE SEQUENCE [LARGE SCALE GENOMIC DNA]</scope>
    <source>
        <strain evidence="2 3">CCNWXJ12-2</strain>
    </source>
</reference>
<feature type="domain" description="DUF6894" evidence="1">
    <location>
        <begin position="3"/>
        <end position="68"/>
    </location>
</feature>
<dbReference type="Proteomes" id="UP000003250">
    <property type="component" value="Unassembled WGS sequence"/>
</dbReference>
<dbReference type="Pfam" id="PF21834">
    <property type="entry name" value="DUF6894"/>
    <property type="match status" value="1"/>
</dbReference>